<evidence type="ECO:0000256" key="2">
    <source>
        <dbReference type="ARBA" id="ARBA00022473"/>
    </source>
</evidence>
<dbReference type="GO" id="GO:0005930">
    <property type="term" value="C:axoneme"/>
    <property type="evidence" value="ECO:0007669"/>
    <property type="project" value="TreeGrafter"/>
</dbReference>
<evidence type="ECO:0000256" key="4">
    <source>
        <dbReference type="ARBA" id="ARBA00022737"/>
    </source>
</evidence>
<dbReference type="GO" id="GO:0036064">
    <property type="term" value="C:ciliary basal body"/>
    <property type="evidence" value="ECO:0007669"/>
    <property type="project" value="TreeGrafter"/>
</dbReference>
<evidence type="ECO:0000256" key="1">
    <source>
        <dbReference type="ARBA" id="ARBA00004138"/>
    </source>
</evidence>
<evidence type="ECO:0000313" key="9">
    <source>
        <dbReference type="Ensembl" id="ENSOMEP00000032353.1"/>
    </source>
</evidence>
<name>A0A3B3DQF0_ORYME</name>
<dbReference type="InterPro" id="IPR015943">
    <property type="entry name" value="WD40/YVTN_repeat-like_dom_sf"/>
</dbReference>
<accession>A0A3B3DQF0</accession>
<dbReference type="GO" id="GO:0030992">
    <property type="term" value="C:intraciliary transport particle B"/>
    <property type="evidence" value="ECO:0007669"/>
    <property type="project" value="TreeGrafter"/>
</dbReference>
<comment type="similarity">
    <text evidence="8">Belongs to the IFT172 family.</text>
</comment>
<keyword evidence="4" id="KW-0677">Repeat</keyword>
<proteinExistence type="inferred from homology"/>
<keyword evidence="10" id="KW-1185">Reference proteome</keyword>
<keyword evidence="6" id="KW-0969">Cilium</keyword>
<dbReference type="OMA" id="WAPSNAR"/>
<evidence type="ECO:0000256" key="5">
    <source>
        <dbReference type="ARBA" id="ARBA00022803"/>
    </source>
</evidence>
<reference evidence="9" key="1">
    <citation type="submission" date="2025-08" db="UniProtKB">
        <authorList>
            <consortium name="Ensembl"/>
        </authorList>
    </citation>
    <scope>IDENTIFICATION</scope>
</reference>
<keyword evidence="5" id="KW-0802">TPR repeat</keyword>
<dbReference type="Proteomes" id="UP000261560">
    <property type="component" value="Unplaced"/>
</dbReference>
<dbReference type="Gene3D" id="2.130.10.10">
    <property type="entry name" value="YVTN repeat-like/Quinoprotein amine dehydrogenase"/>
    <property type="match status" value="1"/>
</dbReference>
<comment type="subcellular location">
    <subcellularLocation>
        <location evidence="1">Cell projection</location>
        <location evidence="1">Cilium</location>
    </subcellularLocation>
</comment>
<evidence type="ECO:0000256" key="3">
    <source>
        <dbReference type="ARBA" id="ARBA00022574"/>
    </source>
</evidence>
<dbReference type="InterPro" id="IPR001680">
    <property type="entry name" value="WD40_rpt"/>
</dbReference>
<organism evidence="9 10">
    <name type="scientific">Oryzias melastigma</name>
    <name type="common">Marine medaka</name>
    <dbReference type="NCBI Taxonomy" id="30732"/>
    <lineage>
        <taxon>Eukaryota</taxon>
        <taxon>Metazoa</taxon>
        <taxon>Chordata</taxon>
        <taxon>Craniata</taxon>
        <taxon>Vertebrata</taxon>
        <taxon>Euteleostomi</taxon>
        <taxon>Actinopterygii</taxon>
        <taxon>Neopterygii</taxon>
        <taxon>Teleostei</taxon>
        <taxon>Neoteleostei</taxon>
        <taxon>Acanthomorphata</taxon>
        <taxon>Ovalentaria</taxon>
        <taxon>Atherinomorphae</taxon>
        <taxon>Beloniformes</taxon>
        <taxon>Adrianichthyidae</taxon>
        <taxon>Oryziinae</taxon>
        <taxon>Oryzias</taxon>
    </lineage>
</organism>
<dbReference type="STRING" id="30732.ENSOMEP00000032353"/>
<reference evidence="9" key="2">
    <citation type="submission" date="2025-09" db="UniProtKB">
        <authorList>
            <consortium name="Ensembl"/>
        </authorList>
    </citation>
    <scope>IDENTIFICATION</scope>
</reference>
<dbReference type="PaxDb" id="30732-ENSOMEP00000032353"/>
<protein>
    <recommendedName>
        <fullName evidence="11">Anaphase-promoting complex subunit 4 WD40 domain-containing protein</fullName>
    </recommendedName>
</protein>
<dbReference type="SUPFAM" id="SSF50978">
    <property type="entry name" value="WD40 repeat-like"/>
    <property type="match status" value="1"/>
</dbReference>
<dbReference type="GO" id="GO:0042073">
    <property type="term" value="P:intraciliary transport"/>
    <property type="evidence" value="ECO:0007669"/>
    <property type="project" value="TreeGrafter"/>
</dbReference>
<keyword evidence="7" id="KW-0966">Cell projection</keyword>
<evidence type="ECO:0000256" key="6">
    <source>
        <dbReference type="ARBA" id="ARBA00023069"/>
    </source>
</evidence>
<dbReference type="AlphaFoldDB" id="A0A3B3DQF0"/>
<dbReference type="Pfam" id="PF00400">
    <property type="entry name" value="WD40"/>
    <property type="match status" value="1"/>
</dbReference>
<evidence type="ECO:0000313" key="10">
    <source>
        <dbReference type="Proteomes" id="UP000261560"/>
    </source>
</evidence>
<dbReference type="PANTHER" id="PTHR15722:SF2">
    <property type="entry name" value="INTRAFLAGELLAR TRANSPORT PROTEIN 172 HOMOLOG"/>
    <property type="match status" value="1"/>
</dbReference>
<sequence length="165" mass="18389">MILKHIKTLLTPQEKVAKLPCLAWAPNNAKVAVCTPDRVVLLYDEQGERRDKFSTKPVDSKVRQKHLSALRSSSAPHPSSSCLCAMCCQYGKDSYTVTAMAFSPDSTKIAIGQSDNIIYVYKIGEDWYGLSFSLSRSSGGDGCHVFHRGDKKTICNKFVQTVRRR</sequence>
<dbReference type="PANTHER" id="PTHR15722">
    <property type="entry name" value="IFT140/172-RELATED"/>
    <property type="match status" value="1"/>
</dbReference>
<dbReference type="InterPro" id="IPR036322">
    <property type="entry name" value="WD40_repeat_dom_sf"/>
</dbReference>
<evidence type="ECO:0000256" key="7">
    <source>
        <dbReference type="ARBA" id="ARBA00023273"/>
    </source>
</evidence>
<dbReference type="GeneTree" id="ENSGT00940000153417"/>
<dbReference type="Ensembl" id="ENSOMET00000024469.1">
    <property type="protein sequence ID" value="ENSOMEP00000032353.1"/>
    <property type="gene ID" value="ENSOMEG00000017742.1"/>
</dbReference>
<keyword evidence="2" id="KW-0217">Developmental protein</keyword>
<keyword evidence="3" id="KW-0853">WD repeat</keyword>
<dbReference type="SMART" id="SM00320">
    <property type="entry name" value="WD40"/>
    <property type="match status" value="2"/>
</dbReference>
<evidence type="ECO:0008006" key="11">
    <source>
        <dbReference type="Google" id="ProtNLM"/>
    </source>
</evidence>
<evidence type="ECO:0000256" key="8">
    <source>
        <dbReference type="ARBA" id="ARBA00038130"/>
    </source>
</evidence>